<sequence>MIDFVKELSACRVEGTKLPFYPEKVQGYTEKEVELIAKNLNLDIHGQFREFLLQMGRCSGGLIWSDEFYMYKNLWNPNKFRHAQQSEKEDLGYILTSKGKLDPVDMKMFYLSREYETYFYYLLTAENDDFIWSLHDADDCVLEKTNITLLEYLKDYVFEKTKRNRFVDFGLTEEQINRSITGRVL</sequence>
<dbReference type="RefSeq" id="WP_188147610.1">
    <property type="nucleotide sequence ID" value="NZ_JACSVK010000321.1"/>
</dbReference>
<dbReference type="EMBL" id="JACSVK010000321">
    <property type="protein sequence ID" value="MBD0222291.1"/>
    <property type="molecule type" value="Genomic_DNA"/>
</dbReference>
<evidence type="ECO:0000313" key="1">
    <source>
        <dbReference type="EMBL" id="MBD0222291.1"/>
    </source>
</evidence>
<organism evidence="1 2">
    <name type="scientific">Acinetobacter baumannii</name>
    <dbReference type="NCBI Taxonomy" id="470"/>
    <lineage>
        <taxon>Bacteria</taxon>
        <taxon>Pseudomonadati</taxon>
        <taxon>Pseudomonadota</taxon>
        <taxon>Gammaproteobacteria</taxon>
        <taxon>Moraxellales</taxon>
        <taxon>Moraxellaceae</taxon>
        <taxon>Acinetobacter</taxon>
        <taxon>Acinetobacter calcoaceticus/baumannii complex</taxon>
    </lineage>
</organism>
<name>A0A8I0FCR2_ACIBA</name>
<comment type="caution">
    <text evidence="1">The sequence shown here is derived from an EMBL/GenBank/DDBJ whole genome shotgun (WGS) entry which is preliminary data.</text>
</comment>
<gene>
    <name evidence="1" type="ORF">IAG11_20870</name>
</gene>
<protein>
    <submittedName>
        <fullName evidence="1">SMI1/KNR4 family protein</fullName>
    </submittedName>
</protein>
<evidence type="ECO:0000313" key="2">
    <source>
        <dbReference type="Proteomes" id="UP000634608"/>
    </source>
</evidence>
<dbReference type="Proteomes" id="UP000634608">
    <property type="component" value="Unassembled WGS sequence"/>
</dbReference>
<dbReference type="SUPFAM" id="SSF160631">
    <property type="entry name" value="SMI1/KNR4-like"/>
    <property type="match status" value="1"/>
</dbReference>
<proteinExistence type="predicted"/>
<accession>A0A8I0FCR2</accession>
<dbReference type="InterPro" id="IPR037883">
    <property type="entry name" value="Knr4/Smi1-like_sf"/>
</dbReference>
<dbReference type="AlphaFoldDB" id="A0A8I0FCR2"/>
<reference evidence="1" key="1">
    <citation type="submission" date="2020-08" db="EMBL/GenBank/DDBJ databases">
        <title>Diversity of carbapenem-resistant Acinetobacter baumannii and bacteriophage-mediated spread of the Oxa23 carbapenemase.</title>
        <authorList>
            <person name="Abouelfetouh A."/>
            <person name="Mattock J."/>
            <person name="Turner D."/>
            <person name="Li E."/>
            <person name="Evans B.A."/>
        </authorList>
    </citation>
    <scope>NUCLEOTIDE SEQUENCE</scope>
    <source>
        <strain evidence="1">A86</strain>
    </source>
</reference>